<evidence type="ECO:0000259" key="1">
    <source>
        <dbReference type="Pfam" id="PF22483"/>
    </source>
</evidence>
<gene>
    <name evidence="2" type="ORF">RFN57_04100</name>
</gene>
<proteinExistence type="predicted"/>
<keyword evidence="3" id="KW-1185">Reference proteome</keyword>
<evidence type="ECO:0000313" key="2">
    <source>
        <dbReference type="EMBL" id="MEC7051472.1"/>
    </source>
</evidence>
<evidence type="ECO:0000313" key="3">
    <source>
        <dbReference type="Proteomes" id="UP001353952"/>
    </source>
</evidence>
<dbReference type="Proteomes" id="UP001353952">
    <property type="component" value="Unassembled WGS sequence"/>
</dbReference>
<dbReference type="InterPro" id="IPR054353">
    <property type="entry name" value="IstA-like_C"/>
</dbReference>
<comment type="caution">
    <text evidence="2">The sequence shown here is derived from an EMBL/GenBank/DDBJ whole genome shotgun (WGS) entry which is preliminary data.</text>
</comment>
<organism evidence="2 3">
    <name type="scientific">Streptomyces violaceochromogenes</name>
    <dbReference type="NCBI Taxonomy" id="67377"/>
    <lineage>
        <taxon>Bacteria</taxon>
        <taxon>Bacillati</taxon>
        <taxon>Actinomycetota</taxon>
        <taxon>Actinomycetes</taxon>
        <taxon>Kitasatosporales</taxon>
        <taxon>Streptomycetaceae</taxon>
        <taxon>Streptomyces</taxon>
    </lineage>
</organism>
<dbReference type="EMBL" id="JAYXNZ010000002">
    <property type="protein sequence ID" value="MEC7051472.1"/>
    <property type="molecule type" value="Genomic_DNA"/>
</dbReference>
<dbReference type="Pfam" id="PF22483">
    <property type="entry name" value="Mu-transpos_C_2"/>
    <property type="match status" value="1"/>
</dbReference>
<name>A0ABU6LS55_9ACTN</name>
<sequence length="62" mass="6582">MGLIGRTVRVMLHASEVVVYDGGKEVARHELLIAKGQARLEVDHNLEAPVRKPGAVPGATAP</sequence>
<feature type="domain" description="Transposase for insertion sequence element IS21-like C-terminal" evidence="1">
    <location>
        <begin position="3"/>
        <end position="39"/>
    </location>
</feature>
<reference evidence="2 3" key="1">
    <citation type="submission" date="2024-01" db="EMBL/GenBank/DDBJ databases">
        <title>Genome analysis.</title>
        <authorList>
            <person name="Zhang K."/>
        </authorList>
    </citation>
    <scope>NUCLEOTIDE SEQUENCE [LARGE SCALE GENOMIC DNA]</scope>
    <source>
        <strain evidence="2 3">CGMCC 4.1753</strain>
    </source>
</reference>
<accession>A0ABU6LS55</accession>
<protein>
    <recommendedName>
        <fullName evidence="1">Transposase for insertion sequence element IS21-like C-terminal domain-containing protein</fullName>
    </recommendedName>
</protein>